<evidence type="ECO:0000256" key="1">
    <source>
        <dbReference type="SAM" id="SignalP"/>
    </source>
</evidence>
<gene>
    <name evidence="2" type="ORF">OUZ56_006576</name>
</gene>
<feature type="chain" id="PRO_5047088567" description="Secreted protein" evidence="1">
    <location>
        <begin position="20"/>
        <end position="244"/>
    </location>
</feature>
<accession>A0ABQ9YW23</accession>
<comment type="caution">
    <text evidence="2">The sequence shown here is derived from an EMBL/GenBank/DDBJ whole genome shotgun (WGS) entry which is preliminary data.</text>
</comment>
<protein>
    <recommendedName>
        <fullName evidence="4">Secreted protein</fullName>
    </recommendedName>
</protein>
<proteinExistence type="predicted"/>
<evidence type="ECO:0000313" key="2">
    <source>
        <dbReference type="EMBL" id="KAK4004853.1"/>
    </source>
</evidence>
<dbReference type="EMBL" id="JAOYFB010000001">
    <property type="protein sequence ID" value="KAK4004853.1"/>
    <property type="molecule type" value="Genomic_DNA"/>
</dbReference>
<feature type="signal peptide" evidence="1">
    <location>
        <begin position="1"/>
        <end position="19"/>
    </location>
</feature>
<evidence type="ECO:0000313" key="3">
    <source>
        <dbReference type="Proteomes" id="UP001234178"/>
    </source>
</evidence>
<keyword evidence="3" id="KW-1185">Reference proteome</keyword>
<name>A0ABQ9YW23_9CRUS</name>
<organism evidence="2 3">
    <name type="scientific">Daphnia magna</name>
    <dbReference type="NCBI Taxonomy" id="35525"/>
    <lineage>
        <taxon>Eukaryota</taxon>
        <taxon>Metazoa</taxon>
        <taxon>Ecdysozoa</taxon>
        <taxon>Arthropoda</taxon>
        <taxon>Crustacea</taxon>
        <taxon>Branchiopoda</taxon>
        <taxon>Diplostraca</taxon>
        <taxon>Cladocera</taxon>
        <taxon>Anomopoda</taxon>
        <taxon>Daphniidae</taxon>
        <taxon>Daphnia</taxon>
    </lineage>
</organism>
<keyword evidence="1" id="KW-0732">Signal</keyword>
<evidence type="ECO:0008006" key="4">
    <source>
        <dbReference type="Google" id="ProtNLM"/>
    </source>
</evidence>
<reference evidence="2 3" key="1">
    <citation type="journal article" date="2023" name="Nucleic Acids Res.">
        <title>The hologenome of Daphnia magna reveals possible DNA methylation and microbiome-mediated evolution of the host genome.</title>
        <authorList>
            <person name="Chaturvedi A."/>
            <person name="Li X."/>
            <person name="Dhandapani V."/>
            <person name="Marshall H."/>
            <person name="Kissane S."/>
            <person name="Cuenca-Cambronero M."/>
            <person name="Asole G."/>
            <person name="Calvet F."/>
            <person name="Ruiz-Romero M."/>
            <person name="Marangio P."/>
            <person name="Guigo R."/>
            <person name="Rago D."/>
            <person name="Mirbahai L."/>
            <person name="Eastwood N."/>
            <person name="Colbourne J.K."/>
            <person name="Zhou J."/>
            <person name="Mallon E."/>
            <person name="Orsini L."/>
        </authorList>
    </citation>
    <scope>NUCLEOTIDE SEQUENCE [LARGE SCALE GENOMIC DNA]</scope>
    <source>
        <strain evidence="2">LRV0_1</strain>
    </source>
</reference>
<sequence length="244" mass="26670">MKFYLVLLVAVVHVNFVLSYPNGEIVQTRESPKGLLATAQAGSKPANFDSPEFARLVLSCVPEEIWSMMKSCEEETTSKLNTSKPAAVKIGPLRDHSVDGINKSALDKLLYDKDELDKILSDCLLKKTGTVDELTGQFNMGSYLNYFENTTLSSEQKSSAMSSFKSCMTANLISPNLPIFIHWVESADKTEADANGNFVSSSYTLGCDIKSLIQNGCSDASVGESTIAWVLQQIQTGIAKDNHH</sequence>
<dbReference type="Proteomes" id="UP001234178">
    <property type="component" value="Unassembled WGS sequence"/>
</dbReference>